<feature type="domain" description="Glycosyl transferase family 28 C-terminal" evidence="5">
    <location>
        <begin position="204"/>
        <end position="299"/>
    </location>
</feature>
<dbReference type="OrthoDB" id="9815663at2"/>
<keyword evidence="8" id="KW-1185">Reference proteome</keyword>
<evidence type="ECO:0000256" key="2">
    <source>
        <dbReference type="ARBA" id="ARBA00006962"/>
    </source>
</evidence>
<dbReference type="PANTHER" id="PTHR43025">
    <property type="entry name" value="MONOGALACTOSYLDIACYLGLYCEROL SYNTHASE"/>
    <property type="match status" value="1"/>
</dbReference>
<dbReference type="InterPro" id="IPR050519">
    <property type="entry name" value="Glycosyltransf_28_UgtP"/>
</dbReference>
<dbReference type="Pfam" id="PF06925">
    <property type="entry name" value="MGDG_synth"/>
    <property type="match status" value="1"/>
</dbReference>
<evidence type="ECO:0000256" key="1">
    <source>
        <dbReference type="ARBA" id="ARBA00004370"/>
    </source>
</evidence>
<dbReference type="GO" id="GO:0009247">
    <property type="term" value="P:glycolipid biosynthetic process"/>
    <property type="evidence" value="ECO:0007669"/>
    <property type="project" value="InterPro"/>
</dbReference>
<keyword evidence="3" id="KW-0328">Glycosyltransferase</keyword>
<proteinExistence type="inferred from homology"/>
<evidence type="ECO:0000313" key="7">
    <source>
        <dbReference type="EMBL" id="CDM68160.1"/>
    </source>
</evidence>
<evidence type="ECO:0000256" key="4">
    <source>
        <dbReference type="ARBA" id="ARBA00022679"/>
    </source>
</evidence>
<dbReference type="EMBL" id="HG917868">
    <property type="protein sequence ID" value="CDM68160.1"/>
    <property type="molecule type" value="Genomic_DNA"/>
</dbReference>
<organism evidence="7 8">
    <name type="scientific">Clostridium bornimense</name>
    <dbReference type="NCBI Taxonomy" id="1216932"/>
    <lineage>
        <taxon>Bacteria</taxon>
        <taxon>Bacillati</taxon>
        <taxon>Bacillota</taxon>
        <taxon>Clostridia</taxon>
        <taxon>Eubacteriales</taxon>
        <taxon>Clostridiaceae</taxon>
        <taxon>Clostridium</taxon>
    </lineage>
</organism>
<feature type="domain" description="Diacylglycerol glucosyltransferase N-terminal" evidence="6">
    <location>
        <begin position="14"/>
        <end position="179"/>
    </location>
</feature>
<dbReference type="Proteomes" id="UP000019426">
    <property type="component" value="Chromosome M2/40_rep1"/>
</dbReference>
<dbReference type="KEGG" id="clt:CM240_0996"/>
<evidence type="ECO:0000256" key="3">
    <source>
        <dbReference type="ARBA" id="ARBA00022676"/>
    </source>
</evidence>
<dbReference type="STRING" id="1216932.CM240_0996"/>
<dbReference type="SUPFAM" id="SSF53756">
    <property type="entry name" value="UDP-Glycosyltransferase/glycogen phosphorylase"/>
    <property type="match status" value="1"/>
</dbReference>
<dbReference type="Pfam" id="PF04101">
    <property type="entry name" value="Glyco_tran_28_C"/>
    <property type="match status" value="1"/>
</dbReference>
<reference evidence="7 8" key="1">
    <citation type="submission" date="2013-11" db="EMBL/GenBank/DDBJ databases">
        <title>Complete genome sequence of Clostridum sp. M2/40.</title>
        <authorList>
            <person name="Wibberg D."/>
            <person name="Puehler A."/>
            <person name="Schlueter A."/>
        </authorList>
    </citation>
    <scope>NUCLEOTIDE SEQUENCE [LARGE SCALE GENOMIC DNA]</scope>
    <source>
        <strain evidence="8">M2/40</strain>
    </source>
</reference>
<keyword evidence="4" id="KW-0808">Transferase</keyword>
<comment type="subcellular location">
    <subcellularLocation>
        <location evidence="1">Membrane</location>
    </subcellularLocation>
</comment>
<evidence type="ECO:0000259" key="6">
    <source>
        <dbReference type="Pfam" id="PF06925"/>
    </source>
</evidence>
<evidence type="ECO:0008006" key="9">
    <source>
        <dbReference type="Google" id="ProtNLM"/>
    </source>
</evidence>
<sequence length="369" mass="41726">MKVIILSASIGGGHMSASNALKSYLLDNSKGIEVEVIDTLKYINPLLNKLIVNGYVFLVKKLSWVYEKIYDITDEENVFSLLVEAIEKLFSNKLLKLINNKEIDIIITTHPFAEEMVSVLKERGKIKVKHICIMTDYSPHNSWINNNVDHYIVSNEAMKIKMIERGIEDKKVHAYGIPIDNKFLRDIDKINVLNSEGLDPNITTVLLMGGSFGVKNIIDIYREISTIEIEFQVIVIVGNNRSLYRDMQKEIMNSSKKTKLIGFTSEVDKYMKVSDILITKPGGLTVTEALVSNIPMIIFDAIPGQEEENSKFLIENDVAVSIGNGIRCSTSIEELLKNEKRILGMKEKCKNISKPFVNKNILNLINNEI</sequence>
<dbReference type="GO" id="GO:0016020">
    <property type="term" value="C:membrane"/>
    <property type="evidence" value="ECO:0007669"/>
    <property type="project" value="UniProtKB-SubCell"/>
</dbReference>
<dbReference type="eggNOG" id="COG0707">
    <property type="taxonomic scope" value="Bacteria"/>
</dbReference>
<dbReference type="RefSeq" id="WP_044037041.1">
    <property type="nucleotide sequence ID" value="NZ_HG917868.1"/>
</dbReference>
<dbReference type="InterPro" id="IPR007235">
    <property type="entry name" value="Glyco_trans_28_C"/>
</dbReference>
<dbReference type="HOGENOM" id="CLU_028367_0_1_9"/>
<dbReference type="Gene3D" id="3.40.50.2000">
    <property type="entry name" value="Glycogen Phosphorylase B"/>
    <property type="match status" value="1"/>
</dbReference>
<dbReference type="InterPro" id="IPR009695">
    <property type="entry name" value="Diacylglyc_glucosyltr_N"/>
</dbReference>
<evidence type="ECO:0000259" key="5">
    <source>
        <dbReference type="Pfam" id="PF04101"/>
    </source>
</evidence>
<protein>
    <recommendedName>
        <fullName evidence="9">Monogalactosyldiacylglycerol synthase</fullName>
    </recommendedName>
</protein>
<dbReference type="GO" id="GO:0016758">
    <property type="term" value="F:hexosyltransferase activity"/>
    <property type="evidence" value="ECO:0007669"/>
    <property type="project" value="InterPro"/>
</dbReference>
<dbReference type="AlphaFoldDB" id="W6SEQ6"/>
<accession>W6SEQ6</accession>
<dbReference type="PATRIC" id="fig|1216932.3.peg.984"/>
<evidence type="ECO:0000313" key="8">
    <source>
        <dbReference type="Proteomes" id="UP000019426"/>
    </source>
</evidence>
<gene>
    <name evidence="7" type="ORF">CM240_0996</name>
</gene>
<name>W6SEQ6_9CLOT</name>
<comment type="similarity">
    <text evidence="2">Belongs to the glycosyltransferase 28 family.</text>
</comment>
<dbReference type="PANTHER" id="PTHR43025:SF3">
    <property type="entry name" value="MONOGALACTOSYLDIACYLGLYCEROL SYNTHASE 1, CHLOROPLASTIC"/>
    <property type="match status" value="1"/>
</dbReference>